<reference evidence="1 2" key="1">
    <citation type="submission" date="2020-08" db="EMBL/GenBank/DDBJ databases">
        <title>A Genomic Blueprint of the Chicken Gut Microbiome.</title>
        <authorList>
            <person name="Gilroy R."/>
            <person name="Ravi A."/>
            <person name="Getino M."/>
            <person name="Pursley I."/>
            <person name="Horton D.L."/>
            <person name="Alikhan N.-F."/>
            <person name="Baker D."/>
            <person name="Gharbi K."/>
            <person name="Hall N."/>
            <person name="Watson M."/>
            <person name="Adriaenssens E.M."/>
            <person name="Foster-Nyarko E."/>
            <person name="Jarju S."/>
            <person name="Secka A."/>
            <person name="Antonio M."/>
            <person name="Oren A."/>
            <person name="Chaudhuri R."/>
            <person name="La Ragione R.M."/>
            <person name="Hildebrand F."/>
            <person name="Pallen M.J."/>
        </authorList>
    </citation>
    <scope>NUCLEOTIDE SEQUENCE [LARGE SCALE GENOMIC DNA]</scope>
    <source>
        <strain evidence="1 2">Sa3CVN1</strain>
    </source>
</reference>
<protein>
    <submittedName>
        <fullName evidence="1">Uncharacterized protein</fullName>
    </submittedName>
</protein>
<dbReference type="Proteomes" id="UP000627781">
    <property type="component" value="Unassembled WGS sequence"/>
</dbReference>
<evidence type="ECO:0000313" key="1">
    <source>
        <dbReference type="EMBL" id="MBD7912848.1"/>
    </source>
</evidence>
<accession>A0ABR8PXH4</accession>
<gene>
    <name evidence="1" type="ORF">H9661_15965</name>
</gene>
<dbReference type="RefSeq" id="WP_143315440.1">
    <property type="nucleotide sequence ID" value="NZ_JACSRA010000029.1"/>
</dbReference>
<organism evidence="1 2">
    <name type="scientific">Clostridium cibarium</name>
    <dbReference type="NCBI Taxonomy" id="2762247"/>
    <lineage>
        <taxon>Bacteria</taxon>
        <taxon>Bacillati</taxon>
        <taxon>Bacillota</taxon>
        <taxon>Clostridia</taxon>
        <taxon>Eubacteriales</taxon>
        <taxon>Clostridiaceae</taxon>
        <taxon>Clostridium</taxon>
    </lineage>
</organism>
<sequence length="141" mass="15538">MSQVIDSKTEKHTYGTLFLKETVTTTLTLLYTGSTTTYGLNYDSKFSGIKDGHVQGGPISVSDNITVVVNANPKVTVIISEFNNNIENHYISLHVIIKVDIPIIGEETIYDQTLGGKYNPDKTGWEVALSNVQTKLENSLK</sequence>
<name>A0ABR8PXH4_9CLOT</name>
<evidence type="ECO:0000313" key="2">
    <source>
        <dbReference type="Proteomes" id="UP000627781"/>
    </source>
</evidence>
<proteinExistence type="predicted"/>
<dbReference type="EMBL" id="JACSRA010000029">
    <property type="protein sequence ID" value="MBD7912848.1"/>
    <property type="molecule type" value="Genomic_DNA"/>
</dbReference>
<keyword evidence="2" id="KW-1185">Reference proteome</keyword>
<comment type="caution">
    <text evidence="1">The sequence shown here is derived from an EMBL/GenBank/DDBJ whole genome shotgun (WGS) entry which is preliminary data.</text>
</comment>